<dbReference type="HOGENOM" id="CLU_131037_1_0_1"/>
<dbReference type="OMA" id="MDFNCSK"/>
<evidence type="ECO:0000313" key="8">
    <source>
        <dbReference type="Proteomes" id="UP000054302"/>
    </source>
</evidence>
<dbReference type="AlphaFoldDB" id="A0A0D1XPN6"/>
<keyword evidence="3" id="KW-0689">Ribosomal protein</keyword>
<keyword evidence="4" id="KW-0496">Mitochondrion</keyword>
<dbReference type="VEuPathDB" id="FungiDB:PV10_07406"/>
<sequence>MKTMHLSSVSATFNPFLPSSKIPRLVLSKLPASAYKTLKVTAKQLPRSSTVPATLELVFKDGKTLNYSWAHETAEQKAAARAALLASGNGEKQKKEKVMLSDIVWELDRHARGIAREEELKG</sequence>
<organism evidence="7 8">
    <name type="scientific">Exophiala mesophila</name>
    <name type="common">Black yeast-like fungus</name>
    <dbReference type="NCBI Taxonomy" id="212818"/>
    <lineage>
        <taxon>Eukaryota</taxon>
        <taxon>Fungi</taxon>
        <taxon>Dikarya</taxon>
        <taxon>Ascomycota</taxon>
        <taxon>Pezizomycotina</taxon>
        <taxon>Eurotiomycetes</taxon>
        <taxon>Chaetothyriomycetidae</taxon>
        <taxon>Chaetothyriales</taxon>
        <taxon>Herpotrichiellaceae</taxon>
        <taxon>Exophiala</taxon>
    </lineage>
</organism>
<proteinExistence type="inferred from homology"/>
<evidence type="ECO:0000256" key="5">
    <source>
        <dbReference type="ARBA" id="ARBA00023274"/>
    </source>
</evidence>
<evidence type="ECO:0000256" key="3">
    <source>
        <dbReference type="ARBA" id="ARBA00022980"/>
    </source>
</evidence>
<evidence type="ECO:0000256" key="1">
    <source>
        <dbReference type="ARBA" id="ARBA00004173"/>
    </source>
</evidence>
<dbReference type="GO" id="GO:0005739">
    <property type="term" value="C:mitochondrion"/>
    <property type="evidence" value="ECO:0007669"/>
    <property type="project" value="UniProtKB-SubCell"/>
</dbReference>
<dbReference type="Pfam" id="PF10780">
    <property type="entry name" value="MRP_L53"/>
    <property type="match status" value="1"/>
</dbReference>
<dbReference type="OrthoDB" id="4136894at2759"/>
<gene>
    <name evidence="7" type="ORF">PV10_07406</name>
</gene>
<reference evidence="7 8" key="1">
    <citation type="submission" date="2015-01" db="EMBL/GenBank/DDBJ databases">
        <title>The Genome Sequence of Exophiala mesophila CBS40295.</title>
        <authorList>
            <consortium name="The Broad Institute Genomics Platform"/>
            <person name="Cuomo C."/>
            <person name="de Hoog S."/>
            <person name="Gorbushina A."/>
            <person name="Stielow B."/>
            <person name="Teixiera M."/>
            <person name="Abouelleil A."/>
            <person name="Chapman S.B."/>
            <person name="Priest M."/>
            <person name="Young S.K."/>
            <person name="Wortman J."/>
            <person name="Nusbaum C."/>
            <person name="Birren B."/>
        </authorList>
    </citation>
    <scope>NUCLEOTIDE SEQUENCE [LARGE SCALE GENOMIC DNA]</scope>
    <source>
        <strain evidence="7 8">CBS 40295</strain>
    </source>
</reference>
<dbReference type="Proteomes" id="UP000054302">
    <property type="component" value="Unassembled WGS sequence"/>
</dbReference>
<dbReference type="GO" id="GO:1990904">
    <property type="term" value="C:ribonucleoprotein complex"/>
    <property type="evidence" value="ECO:0007669"/>
    <property type="project" value="UniProtKB-KW"/>
</dbReference>
<keyword evidence="8" id="KW-1185">Reference proteome</keyword>
<evidence type="ECO:0000256" key="4">
    <source>
        <dbReference type="ARBA" id="ARBA00023128"/>
    </source>
</evidence>
<evidence type="ECO:0000256" key="2">
    <source>
        <dbReference type="ARBA" id="ARBA00005557"/>
    </source>
</evidence>
<comment type="subcellular location">
    <subcellularLocation>
        <location evidence="1">Mitochondrion</location>
    </subcellularLocation>
</comment>
<comment type="similarity">
    <text evidence="2">Belongs to the mitochondrion-specific ribosomal protein mL53 family.</text>
</comment>
<dbReference type="GeneID" id="27325251"/>
<accession>A0A0D1XPN6</accession>
<protein>
    <recommendedName>
        <fullName evidence="6">Large ribosomal subunit protein mL53</fullName>
    </recommendedName>
</protein>
<keyword evidence="5" id="KW-0687">Ribonucleoprotein</keyword>
<evidence type="ECO:0000313" key="7">
    <source>
        <dbReference type="EMBL" id="KIV90061.1"/>
    </source>
</evidence>
<dbReference type="RefSeq" id="XP_016221635.1">
    <property type="nucleotide sequence ID" value="XM_016372303.1"/>
</dbReference>
<dbReference type="Gene3D" id="3.40.30.10">
    <property type="entry name" value="Glutaredoxin"/>
    <property type="match status" value="1"/>
</dbReference>
<dbReference type="GO" id="GO:0005840">
    <property type="term" value="C:ribosome"/>
    <property type="evidence" value="ECO:0007669"/>
    <property type="project" value="UniProtKB-KW"/>
</dbReference>
<dbReference type="InterPro" id="IPR019716">
    <property type="entry name" value="Ribosomal_mL53"/>
</dbReference>
<evidence type="ECO:0000256" key="6">
    <source>
        <dbReference type="ARBA" id="ARBA00035180"/>
    </source>
</evidence>
<name>A0A0D1XPN6_EXOME</name>
<dbReference type="EMBL" id="KN847524">
    <property type="protein sequence ID" value="KIV90061.1"/>
    <property type="molecule type" value="Genomic_DNA"/>
</dbReference>
<dbReference type="STRING" id="212818.A0A0D1XPN6"/>